<evidence type="ECO:0000256" key="6">
    <source>
        <dbReference type="ARBA" id="ARBA00022723"/>
    </source>
</evidence>
<evidence type="ECO:0000313" key="11">
    <source>
        <dbReference type="Proteomes" id="UP000537204"/>
    </source>
</evidence>
<evidence type="ECO:0000256" key="3">
    <source>
        <dbReference type="ARBA" id="ARBA00004763"/>
    </source>
</evidence>
<gene>
    <name evidence="10" type="ORF">HDE68_002257</name>
</gene>
<keyword evidence="5 10" id="KW-0808">Transferase</keyword>
<dbReference type="PROSITE" id="PS50972">
    <property type="entry name" value="PTERIN_BINDING"/>
    <property type="match status" value="1"/>
</dbReference>
<dbReference type="GO" id="GO:0046872">
    <property type="term" value="F:metal ion binding"/>
    <property type="evidence" value="ECO:0007669"/>
    <property type="project" value="UniProtKB-KW"/>
</dbReference>
<evidence type="ECO:0000256" key="4">
    <source>
        <dbReference type="ARBA" id="ARBA00012458"/>
    </source>
</evidence>
<evidence type="ECO:0000259" key="9">
    <source>
        <dbReference type="PROSITE" id="PS50972"/>
    </source>
</evidence>
<protein>
    <recommendedName>
        <fullName evidence="4">dihydropteroate synthase</fullName>
        <ecNumber evidence="4">2.5.1.15</ecNumber>
    </recommendedName>
</protein>
<dbReference type="GO" id="GO:0004156">
    <property type="term" value="F:dihydropteroate synthase activity"/>
    <property type="evidence" value="ECO:0007669"/>
    <property type="project" value="UniProtKB-EC"/>
</dbReference>
<keyword evidence="7" id="KW-0460">Magnesium</keyword>
<evidence type="ECO:0000256" key="2">
    <source>
        <dbReference type="ARBA" id="ARBA00001946"/>
    </source>
</evidence>
<evidence type="ECO:0000256" key="5">
    <source>
        <dbReference type="ARBA" id="ARBA00022679"/>
    </source>
</evidence>
<evidence type="ECO:0000256" key="8">
    <source>
        <dbReference type="ARBA" id="ARBA00022909"/>
    </source>
</evidence>
<evidence type="ECO:0000256" key="7">
    <source>
        <dbReference type="ARBA" id="ARBA00022842"/>
    </source>
</evidence>
<feature type="domain" description="Pterin-binding" evidence="9">
    <location>
        <begin position="26"/>
        <end position="278"/>
    </location>
</feature>
<sequence length="288" mass="31712">MMAKDTFLNRKITLNLKGELLDLSRPCVMGILNLTPDSFYSNSRMSSIDAALERTEICLNEGAAFIDIGAYSSRPGADEVTTDEELKRMIPAIEAISKRFPEAKLSIDTFRAKVAKESIEAGAHLINDISGGNLDEQMFETVAALAVPYILMHMLGTPQTMQQKPVYKNIGLEVVNYLAEKLSILKTLGVKDIILDPGFGFAKNTTHNYQLFNQLENLDVFGLPVLVGISRKSMIYKLLGTTAEEALNGTTVLNTIALQKGASILRVHDVRAAVECITIVEKMQQSRN</sequence>
<dbReference type="GO" id="GO:0005829">
    <property type="term" value="C:cytosol"/>
    <property type="evidence" value="ECO:0007669"/>
    <property type="project" value="TreeGrafter"/>
</dbReference>
<dbReference type="GO" id="GO:0046656">
    <property type="term" value="P:folic acid biosynthetic process"/>
    <property type="evidence" value="ECO:0007669"/>
    <property type="project" value="UniProtKB-KW"/>
</dbReference>
<dbReference type="EC" id="2.5.1.15" evidence="4"/>
<keyword evidence="6" id="KW-0479">Metal-binding</keyword>
<dbReference type="AlphaFoldDB" id="A0A7W8ZLT1"/>
<dbReference type="NCBIfam" id="TIGR01496">
    <property type="entry name" value="DHPS"/>
    <property type="match status" value="1"/>
</dbReference>
<comment type="pathway">
    <text evidence="3">Cofactor biosynthesis; tetrahydrofolate biosynthesis; 7,8-dihydrofolate from 2-amino-4-hydroxy-6-hydroxymethyl-7,8-dihydropteridine diphosphate and 4-aminobenzoate: step 1/2.</text>
</comment>
<dbReference type="InterPro" id="IPR000489">
    <property type="entry name" value="Pterin-binding_dom"/>
</dbReference>
<comment type="catalytic activity">
    <reaction evidence="1">
        <text>(7,8-dihydropterin-6-yl)methyl diphosphate + 4-aminobenzoate = 7,8-dihydropteroate + diphosphate</text>
        <dbReference type="Rhea" id="RHEA:19949"/>
        <dbReference type="ChEBI" id="CHEBI:17836"/>
        <dbReference type="ChEBI" id="CHEBI:17839"/>
        <dbReference type="ChEBI" id="CHEBI:33019"/>
        <dbReference type="ChEBI" id="CHEBI:72950"/>
        <dbReference type="EC" id="2.5.1.15"/>
    </reaction>
</comment>
<dbReference type="CDD" id="cd00739">
    <property type="entry name" value="DHPS"/>
    <property type="match status" value="1"/>
</dbReference>
<comment type="cofactor">
    <cofactor evidence="2">
        <name>Mg(2+)</name>
        <dbReference type="ChEBI" id="CHEBI:18420"/>
    </cofactor>
</comment>
<dbReference type="InterPro" id="IPR011005">
    <property type="entry name" value="Dihydropteroate_synth-like_sf"/>
</dbReference>
<dbReference type="PANTHER" id="PTHR20941:SF1">
    <property type="entry name" value="FOLIC ACID SYNTHESIS PROTEIN FOL1"/>
    <property type="match status" value="1"/>
</dbReference>
<accession>A0A7W8ZLT1</accession>
<dbReference type="EMBL" id="JACHCE010000003">
    <property type="protein sequence ID" value="MBB5636356.1"/>
    <property type="molecule type" value="Genomic_DNA"/>
</dbReference>
<evidence type="ECO:0000313" key="10">
    <source>
        <dbReference type="EMBL" id="MBB5636356.1"/>
    </source>
</evidence>
<dbReference type="Gene3D" id="3.20.20.20">
    <property type="entry name" value="Dihydropteroate synthase-like"/>
    <property type="match status" value="1"/>
</dbReference>
<dbReference type="InterPro" id="IPR006390">
    <property type="entry name" value="DHP_synth_dom"/>
</dbReference>
<dbReference type="Proteomes" id="UP000537204">
    <property type="component" value="Unassembled WGS sequence"/>
</dbReference>
<reference evidence="10 11" key="1">
    <citation type="submission" date="2020-08" db="EMBL/GenBank/DDBJ databases">
        <title>Genomic Encyclopedia of Type Strains, Phase IV (KMG-V): Genome sequencing to study the core and pangenomes of soil and plant-associated prokaryotes.</title>
        <authorList>
            <person name="Whitman W."/>
        </authorList>
    </citation>
    <scope>NUCLEOTIDE SEQUENCE [LARGE SCALE GENOMIC DNA]</scope>
    <source>
        <strain evidence="10 11">S3M1</strain>
    </source>
</reference>
<dbReference type="PANTHER" id="PTHR20941">
    <property type="entry name" value="FOLATE SYNTHESIS PROTEINS"/>
    <property type="match status" value="1"/>
</dbReference>
<evidence type="ECO:0000256" key="1">
    <source>
        <dbReference type="ARBA" id="ARBA00000012"/>
    </source>
</evidence>
<keyword evidence="8" id="KW-0289">Folate biosynthesis</keyword>
<dbReference type="InterPro" id="IPR045031">
    <property type="entry name" value="DHP_synth-like"/>
</dbReference>
<comment type="caution">
    <text evidence="10">The sequence shown here is derived from an EMBL/GenBank/DDBJ whole genome shotgun (WGS) entry which is preliminary data.</text>
</comment>
<dbReference type="SUPFAM" id="SSF51717">
    <property type="entry name" value="Dihydropteroate synthetase-like"/>
    <property type="match status" value="1"/>
</dbReference>
<name>A0A7W8ZLT1_9SPHI</name>
<dbReference type="Pfam" id="PF00809">
    <property type="entry name" value="Pterin_bind"/>
    <property type="match status" value="1"/>
</dbReference>
<proteinExistence type="predicted"/>
<organism evidence="10 11">
    <name type="scientific">Pedobacter cryoconitis</name>
    <dbReference type="NCBI Taxonomy" id="188932"/>
    <lineage>
        <taxon>Bacteria</taxon>
        <taxon>Pseudomonadati</taxon>
        <taxon>Bacteroidota</taxon>
        <taxon>Sphingobacteriia</taxon>
        <taxon>Sphingobacteriales</taxon>
        <taxon>Sphingobacteriaceae</taxon>
        <taxon>Pedobacter</taxon>
    </lineage>
</organism>
<dbReference type="GO" id="GO:0046654">
    <property type="term" value="P:tetrahydrofolate biosynthetic process"/>
    <property type="evidence" value="ECO:0007669"/>
    <property type="project" value="TreeGrafter"/>
</dbReference>